<organism evidence="1 2">
    <name type="scientific">Coniosporium uncinatum</name>
    <dbReference type="NCBI Taxonomy" id="93489"/>
    <lineage>
        <taxon>Eukaryota</taxon>
        <taxon>Fungi</taxon>
        <taxon>Dikarya</taxon>
        <taxon>Ascomycota</taxon>
        <taxon>Pezizomycotina</taxon>
        <taxon>Dothideomycetes</taxon>
        <taxon>Dothideomycetes incertae sedis</taxon>
        <taxon>Coniosporium</taxon>
    </lineage>
</organism>
<gene>
    <name evidence="1" type="ORF">LTS18_008332</name>
</gene>
<keyword evidence="2" id="KW-1185">Reference proteome</keyword>
<name>A0ACC3DNR1_9PEZI</name>
<accession>A0ACC3DNR1</accession>
<proteinExistence type="predicted"/>
<evidence type="ECO:0000313" key="1">
    <source>
        <dbReference type="EMBL" id="KAK3078145.1"/>
    </source>
</evidence>
<sequence length="333" mass="35576">MEIPSPEENLRRMAAGELYYAFTPELVAARKRCSRACARFNNAHEPTRRKQVELWRDSSQHCNLHIGSHEALELTPASTHPSITANTTPLPPPQQTEALDDALLEDDPWIEAPIHIDYGTNVHIGPGVFINFNCTILDTCAVTIGARTLIGPNVSLYSGTHPLDPALRNGTKGPELGKEVVIGEDCWIGGNVLVLPGVRLGRGCVVGAGSVVTKSVGDFSVVVGNPAKVVRKMETSMDPAQRQRPELERISAAGSGNVDAEIPAWGGSGELSVPTANASTMQSRTVSFTEGGQDAYRGAEQDMAAEADRVGDGSSEKSPRRKLPWTHCGSPGP</sequence>
<comment type="caution">
    <text evidence="1">The sequence shown here is derived from an EMBL/GenBank/DDBJ whole genome shotgun (WGS) entry which is preliminary data.</text>
</comment>
<dbReference type="EMBL" id="JAWDJW010002161">
    <property type="protein sequence ID" value="KAK3078145.1"/>
    <property type="molecule type" value="Genomic_DNA"/>
</dbReference>
<dbReference type="Proteomes" id="UP001186974">
    <property type="component" value="Unassembled WGS sequence"/>
</dbReference>
<evidence type="ECO:0000313" key="2">
    <source>
        <dbReference type="Proteomes" id="UP001186974"/>
    </source>
</evidence>
<protein>
    <submittedName>
        <fullName evidence="1">Uncharacterized protein</fullName>
    </submittedName>
</protein>
<reference evidence="1" key="1">
    <citation type="submission" date="2024-09" db="EMBL/GenBank/DDBJ databases">
        <title>Black Yeasts Isolated from many extreme environments.</title>
        <authorList>
            <person name="Coleine C."/>
            <person name="Stajich J.E."/>
            <person name="Selbmann L."/>
        </authorList>
    </citation>
    <scope>NUCLEOTIDE SEQUENCE</scope>
    <source>
        <strain evidence="1">CCFEE 5737</strain>
    </source>
</reference>